<feature type="compositionally biased region" description="Polar residues" evidence="1">
    <location>
        <begin position="131"/>
        <end position="143"/>
    </location>
</feature>
<keyword evidence="4" id="KW-1185">Reference proteome</keyword>
<feature type="compositionally biased region" description="Basic and acidic residues" evidence="1">
    <location>
        <begin position="77"/>
        <end position="102"/>
    </location>
</feature>
<sequence>MAGRNVSYLKPKTPSFIAQFKEKVGYKEPDTVETKFEKPNSSKLDDRELEDENPTVVLGSNVTQAEANVYLSRLKAEEEAEKTEKKINIGEGDDTSKDDGKIVFKKPGKRKSKDSERQLKYKADNGKKAKPNSTMKSVKNKTLLSFDEEEDED</sequence>
<evidence type="ECO:0000313" key="4">
    <source>
        <dbReference type="Proteomes" id="UP000275408"/>
    </source>
</evidence>
<dbReference type="InterPro" id="IPR040219">
    <property type="entry name" value="KIAA1143-like"/>
</dbReference>
<feature type="compositionally biased region" description="Basic and acidic residues" evidence="1">
    <location>
        <begin position="28"/>
        <end position="46"/>
    </location>
</feature>
<feature type="compositionally biased region" description="Basic and acidic residues" evidence="1">
    <location>
        <begin position="113"/>
        <end position="127"/>
    </location>
</feature>
<reference evidence="3 4" key="1">
    <citation type="journal article" date="2018" name="Sci. Rep.">
        <title>Comparative analysis of the Pocillopora damicornis genome highlights role of immune system in coral evolution.</title>
        <authorList>
            <person name="Cunning R."/>
            <person name="Bay R.A."/>
            <person name="Gillette P."/>
            <person name="Baker A.C."/>
            <person name="Traylor-Knowles N."/>
        </authorList>
    </citation>
    <scope>NUCLEOTIDE SEQUENCE [LARGE SCALE GENOMIC DNA]</scope>
    <source>
        <strain evidence="3">RSMAS</strain>
        <tissue evidence="3">Whole animal</tissue>
    </source>
</reference>
<organism evidence="3 4">
    <name type="scientific">Pocillopora damicornis</name>
    <name type="common">Cauliflower coral</name>
    <name type="synonym">Millepora damicornis</name>
    <dbReference type="NCBI Taxonomy" id="46731"/>
    <lineage>
        <taxon>Eukaryota</taxon>
        <taxon>Metazoa</taxon>
        <taxon>Cnidaria</taxon>
        <taxon>Anthozoa</taxon>
        <taxon>Hexacorallia</taxon>
        <taxon>Scleractinia</taxon>
        <taxon>Astrocoeniina</taxon>
        <taxon>Pocilloporidae</taxon>
        <taxon>Pocillopora</taxon>
    </lineage>
</organism>
<feature type="region of interest" description="Disordered" evidence="1">
    <location>
        <begin position="77"/>
        <end position="153"/>
    </location>
</feature>
<feature type="domain" description="DUF4604" evidence="2">
    <location>
        <begin position="4"/>
        <end position="150"/>
    </location>
</feature>
<dbReference type="Proteomes" id="UP000275408">
    <property type="component" value="Unassembled WGS sequence"/>
</dbReference>
<name>A0A3M6TS13_POCDA</name>
<dbReference type="InterPro" id="IPR027911">
    <property type="entry name" value="DUF4604"/>
</dbReference>
<dbReference type="PANTHER" id="PTHR31195">
    <property type="entry name" value="GEO02494P1"/>
    <property type="match status" value="1"/>
</dbReference>
<feature type="region of interest" description="Disordered" evidence="1">
    <location>
        <begin position="28"/>
        <end position="53"/>
    </location>
</feature>
<dbReference type="EMBL" id="RCHS01003049">
    <property type="protein sequence ID" value="RMX44131.1"/>
    <property type="molecule type" value="Genomic_DNA"/>
</dbReference>
<evidence type="ECO:0000256" key="1">
    <source>
        <dbReference type="SAM" id="MobiDB-lite"/>
    </source>
</evidence>
<feature type="compositionally biased region" description="Basic residues" evidence="1">
    <location>
        <begin position="103"/>
        <end position="112"/>
    </location>
</feature>
<dbReference type="Pfam" id="PF15377">
    <property type="entry name" value="DUF4604"/>
    <property type="match status" value="1"/>
</dbReference>
<comment type="caution">
    <text evidence="3">The sequence shown here is derived from an EMBL/GenBank/DDBJ whole genome shotgun (WGS) entry which is preliminary data.</text>
</comment>
<dbReference type="PANTHER" id="PTHR31195:SF2">
    <property type="entry name" value="GEO02494P1"/>
    <property type="match status" value="1"/>
</dbReference>
<accession>A0A3M6TS13</accession>
<proteinExistence type="predicted"/>
<evidence type="ECO:0000313" key="3">
    <source>
        <dbReference type="EMBL" id="RMX44131.1"/>
    </source>
</evidence>
<protein>
    <recommendedName>
        <fullName evidence="2">DUF4604 domain-containing protein</fullName>
    </recommendedName>
</protein>
<dbReference type="OrthoDB" id="10043580at2759"/>
<evidence type="ECO:0000259" key="2">
    <source>
        <dbReference type="Pfam" id="PF15377"/>
    </source>
</evidence>
<gene>
    <name evidence="3" type="ORF">pdam_00002489</name>
</gene>
<dbReference type="OMA" id="KRQVGYR"/>
<dbReference type="AlphaFoldDB" id="A0A3M6TS13"/>